<name>A0A371FG06_MUCPR</name>
<organism evidence="1 2">
    <name type="scientific">Mucuna pruriens</name>
    <name type="common">Velvet bean</name>
    <name type="synonym">Dolichos pruriens</name>
    <dbReference type="NCBI Taxonomy" id="157652"/>
    <lineage>
        <taxon>Eukaryota</taxon>
        <taxon>Viridiplantae</taxon>
        <taxon>Streptophyta</taxon>
        <taxon>Embryophyta</taxon>
        <taxon>Tracheophyta</taxon>
        <taxon>Spermatophyta</taxon>
        <taxon>Magnoliopsida</taxon>
        <taxon>eudicotyledons</taxon>
        <taxon>Gunneridae</taxon>
        <taxon>Pentapetalae</taxon>
        <taxon>rosids</taxon>
        <taxon>fabids</taxon>
        <taxon>Fabales</taxon>
        <taxon>Fabaceae</taxon>
        <taxon>Papilionoideae</taxon>
        <taxon>50 kb inversion clade</taxon>
        <taxon>NPAAA clade</taxon>
        <taxon>indigoferoid/millettioid clade</taxon>
        <taxon>Phaseoleae</taxon>
        <taxon>Mucuna</taxon>
    </lineage>
</organism>
<sequence>MFGNVNLSVIAPPNFDKYNTIITQIKTLVLRIVSKPTIGDFQQSSLEDKEIGDSIWVQGHCKACVVREIDFQRLNPMTYEIDIQNFNLIIQENWFYTLLDGLDDRLDKVQSDVWQIKSFPTVEQVYAFVQRKDARQIVMTTKTMHIPIGKCRLGLGNAKADSLSAIRSRLTGNRYGFDQKRFE</sequence>
<dbReference type="AlphaFoldDB" id="A0A371FG06"/>
<keyword evidence="2" id="KW-1185">Reference proteome</keyword>
<evidence type="ECO:0000313" key="1">
    <source>
        <dbReference type="EMBL" id="RDX77254.1"/>
    </source>
</evidence>
<feature type="non-terminal residue" evidence="1">
    <location>
        <position position="183"/>
    </location>
</feature>
<dbReference type="Proteomes" id="UP000257109">
    <property type="component" value="Unassembled WGS sequence"/>
</dbReference>
<accession>A0A371FG06</accession>
<dbReference type="EMBL" id="QJKJ01009232">
    <property type="protein sequence ID" value="RDX77254.1"/>
    <property type="molecule type" value="Genomic_DNA"/>
</dbReference>
<proteinExistence type="predicted"/>
<comment type="caution">
    <text evidence="1">The sequence shown here is derived from an EMBL/GenBank/DDBJ whole genome shotgun (WGS) entry which is preliminary data.</text>
</comment>
<protein>
    <submittedName>
        <fullName evidence="1">Uncharacterized protein</fullName>
    </submittedName>
</protein>
<feature type="non-terminal residue" evidence="1">
    <location>
        <position position="1"/>
    </location>
</feature>
<evidence type="ECO:0000313" key="2">
    <source>
        <dbReference type="Proteomes" id="UP000257109"/>
    </source>
</evidence>
<reference evidence="1" key="1">
    <citation type="submission" date="2018-05" db="EMBL/GenBank/DDBJ databases">
        <title>Draft genome of Mucuna pruriens seed.</title>
        <authorList>
            <person name="Nnadi N.E."/>
            <person name="Vos R."/>
            <person name="Hasami M.H."/>
            <person name="Devisetty U.K."/>
            <person name="Aguiy J.C."/>
        </authorList>
    </citation>
    <scope>NUCLEOTIDE SEQUENCE [LARGE SCALE GENOMIC DNA]</scope>
    <source>
        <strain evidence="1">JCA_2017</strain>
    </source>
</reference>
<gene>
    <name evidence="1" type="ORF">CR513_42650</name>
</gene>